<sequence>MRSFLLGCVLELNKRVSLNIVVLNKAKHVGAYKNAVGNRPFLTVSQFALKVTHIKSAKCNKLSLDMLSSLIRIKSHFKVSSILCENFEPRLEMMSYDSYVYEDKDINVNIEAIVKTYFSKFILIMWLIMNDAEIDFLGESSVSLKS</sequence>
<comment type="caution">
    <text evidence="1">The sequence shown here is derived from an EMBL/GenBank/DDBJ whole genome shotgun (WGS) entry which is preliminary data.</text>
</comment>
<evidence type="ECO:0000313" key="2">
    <source>
        <dbReference type="Proteomes" id="UP000078046"/>
    </source>
</evidence>
<organism evidence="1 2">
    <name type="scientific">Intoshia linei</name>
    <dbReference type="NCBI Taxonomy" id="1819745"/>
    <lineage>
        <taxon>Eukaryota</taxon>
        <taxon>Metazoa</taxon>
        <taxon>Spiralia</taxon>
        <taxon>Lophotrochozoa</taxon>
        <taxon>Mesozoa</taxon>
        <taxon>Orthonectida</taxon>
        <taxon>Rhopaluridae</taxon>
        <taxon>Intoshia</taxon>
    </lineage>
</organism>
<dbReference type="AlphaFoldDB" id="A0A177AXM3"/>
<dbReference type="EMBL" id="LWCA01000835">
    <property type="protein sequence ID" value="OAF66768.1"/>
    <property type="molecule type" value="Genomic_DNA"/>
</dbReference>
<evidence type="ECO:0000313" key="1">
    <source>
        <dbReference type="EMBL" id="OAF66768.1"/>
    </source>
</evidence>
<dbReference type="Proteomes" id="UP000078046">
    <property type="component" value="Unassembled WGS sequence"/>
</dbReference>
<reference evidence="1 2" key="1">
    <citation type="submission" date="2016-04" db="EMBL/GenBank/DDBJ databases">
        <title>The genome of Intoshia linei affirms orthonectids as highly simplified spiralians.</title>
        <authorList>
            <person name="Mikhailov K.V."/>
            <person name="Slusarev G.S."/>
            <person name="Nikitin M.A."/>
            <person name="Logacheva M.D."/>
            <person name="Penin A."/>
            <person name="Aleoshin V."/>
            <person name="Panchin Y.V."/>
        </authorList>
    </citation>
    <scope>NUCLEOTIDE SEQUENCE [LARGE SCALE GENOMIC DNA]</scope>
    <source>
        <strain evidence="1">Intl2013</strain>
        <tissue evidence="1">Whole animal</tissue>
    </source>
</reference>
<accession>A0A177AXM3</accession>
<name>A0A177AXM3_9BILA</name>
<gene>
    <name evidence="1" type="ORF">A3Q56_05388</name>
</gene>
<protein>
    <submittedName>
        <fullName evidence="1">Uncharacterized protein</fullName>
    </submittedName>
</protein>
<keyword evidence="2" id="KW-1185">Reference proteome</keyword>
<proteinExistence type="predicted"/>